<evidence type="ECO:0000313" key="3">
    <source>
        <dbReference type="Proteomes" id="UP001497516"/>
    </source>
</evidence>
<dbReference type="Proteomes" id="UP001497516">
    <property type="component" value="Chromosome 1"/>
</dbReference>
<feature type="region of interest" description="Disordered" evidence="1">
    <location>
        <begin position="54"/>
        <end position="79"/>
    </location>
</feature>
<dbReference type="EMBL" id="OZ034813">
    <property type="protein sequence ID" value="CAL1355974.1"/>
    <property type="molecule type" value="Genomic_DNA"/>
</dbReference>
<sequence>MQGVAPLARRKRSEAISWGSAACLESQGVVEKELLPNTTGREWLRGAKEKGERRLREVKRRGEKASGRLVRRRGEMADG</sequence>
<organism evidence="2 3">
    <name type="scientific">Linum trigynum</name>
    <dbReference type="NCBI Taxonomy" id="586398"/>
    <lineage>
        <taxon>Eukaryota</taxon>
        <taxon>Viridiplantae</taxon>
        <taxon>Streptophyta</taxon>
        <taxon>Embryophyta</taxon>
        <taxon>Tracheophyta</taxon>
        <taxon>Spermatophyta</taxon>
        <taxon>Magnoliopsida</taxon>
        <taxon>eudicotyledons</taxon>
        <taxon>Gunneridae</taxon>
        <taxon>Pentapetalae</taxon>
        <taxon>rosids</taxon>
        <taxon>fabids</taxon>
        <taxon>Malpighiales</taxon>
        <taxon>Linaceae</taxon>
        <taxon>Linum</taxon>
    </lineage>
</organism>
<evidence type="ECO:0000256" key="1">
    <source>
        <dbReference type="SAM" id="MobiDB-lite"/>
    </source>
</evidence>
<keyword evidence="3" id="KW-1185">Reference proteome</keyword>
<proteinExistence type="predicted"/>
<dbReference type="AlphaFoldDB" id="A0AAV2CHF5"/>
<evidence type="ECO:0000313" key="2">
    <source>
        <dbReference type="EMBL" id="CAL1355974.1"/>
    </source>
</evidence>
<gene>
    <name evidence="2" type="ORF">LTRI10_LOCUS3701</name>
</gene>
<name>A0AAV2CHF5_9ROSI</name>
<protein>
    <submittedName>
        <fullName evidence="2">Uncharacterized protein</fullName>
    </submittedName>
</protein>
<reference evidence="2 3" key="1">
    <citation type="submission" date="2024-04" db="EMBL/GenBank/DDBJ databases">
        <authorList>
            <person name="Fracassetti M."/>
        </authorList>
    </citation>
    <scope>NUCLEOTIDE SEQUENCE [LARGE SCALE GENOMIC DNA]</scope>
</reference>
<accession>A0AAV2CHF5</accession>